<dbReference type="InterPro" id="IPR052354">
    <property type="entry name" value="Cell_Wall_Dynamics_Protein"/>
</dbReference>
<evidence type="ECO:0000259" key="2">
    <source>
        <dbReference type="PROSITE" id="PS51782"/>
    </source>
</evidence>
<dbReference type="InterPro" id="IPR036779">
    <property type="entry name" value="LysM_dom_sf"/>
</dbReference>
<accession>A0ABQ2EEY5</accession>
<dbReference type="PANTHER" id="PTHR34408:SF1">
    <property type="entry name" value="GLYCOSYL HYDROLASE FAMILY 19 DOMAIN-CONTAINING PROTEIN HI_1415"/>
    <property type="match status" value="1"/>
</dbReference>
<reference evidence="4" key="1">
    <citation type="journal article" date="2019" name="Int. J. Syst. Evol. Microbiol.">
        <title>The Global Catalogue of Microorganisms (GCM) 10K type strain sequencing project: providing services to taxonomists for standard genome sequencing and annotation.</title>
        <authorList>
            <consortium name="The Broad Institute Genomics Platform"/>
            <consortium name="The Broad Institute Genome Sequencing Center for Infectious Disease"/>
            <person name="Wu L."/>
            <person name="Ma J."/>
        </authorList>
    </citation>
    <scope>NUCLEOTIDE SEQUENCE [LARGE SCALE GENOMIC DNA]</scope>
    <source>
        <strain evidence="4">CGMCC 1.8985</strain>
    </source>
</reference>
<dbReference type="InterPro" id="IPR000726">
    <property type="entry name" value="Glyco_hydro_19_cat"/>
</dbReference>
<dbReference type="PANTHER" id="PTHR34408">
    <property type="entry name" value="FAMILY PROTEIN, PUTATIVE-RELATED"/>
    <property type="match status" value="1"/>
</dbReference>
<feature type="domain" description="LysM" evidence="2">
    <location>
        <begin position="21"/>
        <end position="66"/>
    </location>
</feature>
<feature type="region of interest" description="Disordered" evidence="1">
    <location>
        <begin position="1"/>
        <end position="23"/>
    </location>
</feature>
<dbReference type="Proteomes" id="UP000599009">
    <property type="component" value="Unassembled WGS sequence"/>
</dbReference>
<dbReference type="Pfam" id="PF01476">
    <property type="entry name" value="LysM"/>
    <property type="match status" value="1"/>
</dbReference>
<dbReference type="Gene3D" id="3.10.350.10">
    <property type="entry name" value="LysM domain"/>
    <property type="match status" value="1"/>
</dbReference>
<dbReference type="SMART" id="SM00257">
    <property type="entry name" value="LysM"/>
    <property type="match status" value="1"/>
</dbReference>
<protein>
    <recommendedName>
        <fullName evidence="2">LysM domain-containing protein</fullName>
    </recommendedName>
</protein>
<name>A0ABQ2EEY5_9GAMM</name>
<gene>
    <name evidence="3" type="ORF">GCM10011394_16960</name>
</gene>
<dbReference type="InterPro" id="IPR023346">
    <property type="entry name" value="Lysozyme-like_dom_sf"/>
</dbReference>
<dbReference type="CDD" id="cd00325">
    <property type="entry name" value="chitinase_GH19"/>
    <property type="match status" value="1"/>
</dbReference>
<evidence type="ECO:0000313" key="3">
    <source>
        <dbReference type="EMBL" id="GGK08242.1"/>
    </source>
</evidence>
<proteinExistence type="predicted"/>
<dbReference type="InterPro" id="IPR018392">
    <property type="entry name" value="LysM"/>
</dbReference>
<dbReference type="CDD" id="cd00118">
    <property type="entry name" value="LysM"/>
    <property type="match status" value="1"/>
</dbReference>
<dbReference type="PROSITE" id="PS51782">
    <property type="entry name" value="LYSM"/>
    <property type="match status" value="1"/>
</dbReference>
<dbReference type="EMBL" id="BMME01000001">
    <property type="protein sequence ID" value="GGK08242.1"/>
    <property type="molecule type" value="Genomic_DNA"/>
</dbReference>
<organism evidence="3 4">
    <name type="scientific">Luteimonas terricola</name>
    <dbReference type="NCBI Taxonomy" id="645597"/>
    <lineage>
        <taxon>Bacteria</taxon>
        <taxon>Pseudomonadati</taxon>
        <taxon>Pseudomonadota</taxon>
        <taxon>Gammaproteobacteria</taxon>
        <taxon>Lysobacterales</taxon>
        <taxon>Lysobacteraceae</taxon>
        <taxon>Luteimonas</taxon>
    </lineage>
</organism>
<keyword evidence="4" id="KW-1185">Reference proteome</keyword>
<dbReference type="SUPFAM" id="SSF53955">
    <property type="entry name" value="Lysozyme-like"/>
    <property type="match status" value="1"/>
</dbReference>
<evidence type="ECO:0000256" key="1">
    <source>
        <dbReference type="SAM" id="MobiDB-lite"/>
    </source>
</evidence>
<evidence type="ECO:0000313" key="4">
    <source>
        <dbReference type="Proteomes" id="UP000599009"/>
    </source>
</evidence>
<dbReference type="Pfam" id="PF00182">
    <property type="entry name" value="Glyco_hydro_19"/>
    <property type="match status" value="1"/>
</dbReference>
<dbReference type="Gene3D" id="1.10.530.10">
    <property type="match status" value="1"/>
</dbReference>
<sequence length="275" mass="28836">MNMAVSPVSHHAANIPARQSPSHTVQYGDTLSAIALRHGLGIDQLLAANPQILNPDVIYPNEQVSLPIGGDEASGVPAASGGTVATGAGGIERVGGSLDTEGGITADQLLQIVPTLDPSRAPAIAEHLDIAMAEAKVDTPQRQAMFIAQLAHESGGFQYLEEIASGANYEGRADLGNTEPGDGERYKGRGYIQITGRYNYAAAGEALGLDLINNPELASLPENAARIAAWYWSDRNINAAADAGNFVEVTRLINGGTNGLADREAYYARAQDALY</sequence>
<comment type="caution">
    <text evidence="3">The sequence shown here is derived from an EMBL/GenBank/DDBJ whole genome shotgun (WGS) entry which is preliminary data.</text>
</comment>
<dbReference type="SUPFAM" id="SSF54106">
    <property type="entry name" value="LysM domain"/>
    <property type="match status" value="1"/>
</dbReference>